<dbReference type="EMBL" id="AAKTOF010000039">
    <property type="protein sequence ID" value="ECV5689543.1"/>
    <property type="molecule type" value="Genomic_DNA"/>
</dbReference>
<organism evidence="2">
    <name type="scientific">Salmonella enterica I</name>
    <dbReference type="NCBI Taxonomy" id="59201"/>
    <lineage>
        <taxon>Bacteria</taxon>
        <taxon>Pseudomonadati</taxon>
        <taxon>Pseudomonadota</taxon>
        <taxon>Gammaproteobacteria</taxon>
        <taxon>Enterobacterales</taxon>
        <taxon>Enterobacteriaceae</taxon>
        <taxon>Salmonella</taxon>
    </lineage>
</organism>
<dbReference type="EMBL" id="DAAOGC010000039">
    <property type="protein sequence ID" value="HAD2913313.1"/>
    <property type="molecule type" value="Genomic_DNA"/>
</dbReference>
<name>A0A3U2QVD8_SALET</name>
<evidence type="ECO:0000313" key="4">
    <source>
        <dbReference type="EMBL" id="HAD2913313.1"/>
    </source>
</evidence>
<reference evidence="3" key="2">
    <citation type="submission" date="2019-01" db="EMBL/GenBank/DDBJ databases">
        <authorList>
            <consortium name="NCBI Pathogen Detection Project"/>
        </authorList>
    </citation>
    <scope>NUCLEOTIDE SEQUENCE</scope>
    <source>
        <strain evidence="3">Salmonella enterica subsp. enterica</strain>
    </source>
</reference>
<dbReference type="AlphaFoldDB" id="A0A3U2QVD8"/>
<feature type="domain" description="HipA-like kinase" evidence="1">
    <location>
        <begin position="17"/>
        <end position="175"/>
    </location>
</feature>
<reference evidence="3" key="1">
    <citation type="journal article" date="2018" name="Genome Biol.">
        <title>SKESA: strategic k-mer extension for scrupulous assemblies.</title>
        <authorList>
            <person name="Souvorov A."/>
            <person name="Agarwala R."/>
            <person name="Lipman D.J."/>
        </authorList>
    </citation>
    <scope>NUCLEOTIDE SEQUENCE</scope>
    <source>
        <strain evidence="3">Salmonella enterica subsp. enterica</strain>
    </source>
</reference>
<evidence type="ECO:0000259" key="1">
    <source>
        <dbReference type="Pfam" id="PF20613"/>
    </source>
</evidence>
<dbReference type="EMBL" id="DAAODG010000038">
    <property type="protein sequence ID" value="HAD2547411.1"/>
    <property type="molecule type" value="Genomic_DNA"/>
</dbReference>
<evidence type="ECO:0000313" key="3">
    <source>
        <dbReference type="EMBL" id="HAD2547411.1"/>
    </source>
</evidence>
<accession>A0A3U2QVD8</accession>
<dbReference type="InterPro" id="IPR046748">
    <property type="entry name" value="HipA_2"/>
</dbReference>
<comment type="caution">
    <text evidence="2">The sequence shown here is derived from an EMBL/GenBank/DDBJ whole genome shotgun (WGS) entry which is preliminary data.</text>
</comment>
<proteinExistence type="predicted"/>
<protein>
    <recommendedName>
        <fullName evidence="1">HipA-like kinase domain-containing protein</fullName>
    </recommendedName>
</protein>
<dbReference type="Pfam" id="PF20613">
    <property type="entry name" value="HipA_2"/>
    <property type="match status" value="1"/>
</dbReference>
<reference evidence="2" key="3">
    <citation type="submission" date="2019-09" db="EMBL/GenBank/DDBJ databases">
        <authorList>
            <person name="Ashton P.M."/>
            <person name="Dallman T."/>
            <person name="Nair S."/>
            <person name="De Pinna E."/>
            <person name="Peters T."/>
            <person name="Grant K."/>
        </authorList>
    </citation>
    <scope>NUCLEOTIDE SEQUENCE</scope>
    <source>
        <strain evidence="2">800630</strain>
    </source>
</reference>
<gene>
    <name evidence="2" type="ORF">F2K19_23515</name>
    <name evidence="3" type="ORF">G1I15_24695</name>
    <name evidence="4" type="ORF">G1I32_24460</name>
</gene>
<evidence type="ECO:0000313" key="2">
    <source>
        <dbReference type="EMBL" id="ECV5689543.1"/>
    </source>
</evidence>
<sequence length="279" mass="31689">MHIEFKPSSDFNNVKINRAPDGAMAETFSCNINWGENLDSRSYVKCFSARKIMAISNEITGYILAKEAGLPVPEKCALIALPQEIKDEFKSRSGEECFEYGFAMMMADGSTPNAIIKMHSPDEDFANSIFMDALNKWPQTARLIAFDEWVANEDRNLGNFIITPNNNIVVIDHSNLPCEMLWECDDLINEKAYTNKLVLIYELCKVKGRSYSIPDDAFINKEASHHALILTSSIAELEAWWDYLLDQPRKAKLKDFLNVRANKARTLPYNQQSGLRMTA</sequence>